<name>A0AAE4QKD2_9LEPT</name>
<accession>A0AAE4QKD2</accession>
<keyword evidence="2" id="KW-1185">Reference proteome</keyword>
<sequence length="65" mass="7571">MKKKIEKPRRPHLREHTNVFQERMENAIGKSGRRALKEVCVSKKSFWEPDSFLKKTGKNGKESGT</sequence>
<dbReference type="RefSeq" id="WP_125179522.1">
    <property type="nucleotide sequence ID" value="NZ_NPEF02000002.1"/>
</dbReference>
<dbReference type="Proteomes" id="UP000232122">
    <property type="component" value="Unassembled WGS sequence"/>
</dbReference>
<protein>
    <submittedName>
        <fullName evidence="1">Uncharacterized protein</fullName>
    </submittedName>
</protein>
<dbReference type="AlphaFoldDB" id="A0AAE4QKD2"/>
<evidence type="ECO:0000313" key="2">
    <source>
        <dbReference type="Proteomes" id="UP000232122"/>
    </source>
</evidence>
<gene>
    <name evidence="1" type="ORF">CH379_003240</name>
</gene>
<organism evidence="1 2">
    <name type="scientific">Leptospira ellisii</name>
    <dbReference type="NCBI Taxonomy" id="2023197"/>
    <lineage>
        <taxon>Bacteria</taxon>
        <taxon>Pseudomonadati</taxon>
        <taxon>Spirochaetota</taxon>
        <taxon>Spirochaetia</taxon>
        <taxon>Leptospirales</taxon>
        <taxon>Leptospiraceae</taxon>
        <taxon>Leptospira</taxon>
    </lineage>
</organism>
<reference evidence="1 2" key="1">
    <citation type="journal article" date="2018" name="Microb. Genom.">
        <title>Deciphering the unexplored Leptospira diversity from soils uncovers genomic evolution to virulence.</title>
        <authorList>
            <person name="Thibeaux R."/>
            <person name="Iraola G."/>
            <person name="Ferres I."/>
            <person name="Bierque E."/>
            <person name="Girault D."/>
            <person name="Soupe-Gilbert M.E."/>
            <person name="Picardeau M."/>
            <person name="Goarant C."/>
        </authorList>
    </citation>
    <scope>NUCLEOTIDE SEQUENCE [LARGE SCALE GENOMIC DNA]</scope>
    <source>
        <strain evidence="1 2">ATI7-C-A5</strain>
    </source>
</reference>
<evidence type="ECO:0000313" key="1">
    <source>
        <dbReference type="EMBL" id="MDV6234642.1"/>
    </source>
</evidence>
<proteinExistence type="predicted"/>
<dbReference type="EMBL" id="NPEF02000002">
    <property type="protein sequence ID" value="MDV6234642.1"/>
    <property type="molecule type" value="Genomic_DNA"/>
</dbReference>
<comment type="caution">
    <text evidence="1">The sequence shown here is derived from an EMBL/GenBank/DDBJ whole genome shotgun (WGS) entry which is preliminary data.</text>
</comment>